<evidence type="ECO:0000313" key="2">
    <source>
        <dbReference type="EMBL" id="KRN58741.1"/>
    </source>
</evidence>
<sequence>MLILLVFGGLMLILSVFYLMNSWQQYHQWKWATFLVLISLAATVYGAINLPYWHRNSASSDNSSQTTSQSSKKNIKEFSNNGLQAQNGATQSQKEDAILRQLQKGYAKMGSVEFDRSSKTFKIEPNADSDNGKALNAIMQNPSQADQAGWPSLTKSLCKTSAALKKSLGDGYTLSLMKPGDNNSAMFSAKDGSESYNAIK</sequence>
<keyword evidence="1" id="KW-1133">Transmembrane helix</keyword>
<keyword evidence="1" id="KW-0472">Membrane</keyword>
<dbReference type="PATRIC" id="fig|396268.3.peg.370"/>
<keyword evidence="3" id="KW-1185">Reference proteome</keyword>
<comment type="caution">
    <text evidence="2">The sequence shown here is derived from an EMBL/GenBank/DDBJ whole genome shotgun (WGS) entry which is preliminary data.</text>
</comment>
<feature type="transmembrane region" description="Helical" evidence="1">
    <location>
        <begin position="29"/>
        <end position="48"/>
    </location>
</feature>
<dbReference type="STRING" id="396268.IV45_GL000366"/>
<accession>A0A0R2I830</accession>
<evidence type="ECO:0000256" key="1">
    <source>
        <dbReference type="SAM" id="Phobius"/>
    </source>
</evidence>
<gene>
    <name evidence="2" type="ORF">IV45_GL000366</name>
</gene>
<keyword evidence="1" id="KW-0812">Transmembrane</keyword>
<proteinExistence type="predicted"/>
<reference evidence="2 3" key="1">
    <citation type="journal article" date="2015" name="Genome Announc.">
        <title>Expanding the biotechnology potential of lactobacilli through comparative genomics of 213 strains and associated genera.</title>
        <authorList>
            <person name="Sun Z."/>
            <person name="Harris H.M."/>
            <person name="McCann A."/>
            <person name="Guo C."/>
            <person name="Argimon S."/>
            <person name="Zhang W."/>
            <person name="Yang X."/>
            <person name="Jeffery I.B."/>
            <person name="Cooney J.C."/>
            <person name="Kagawa T.F."/>
            <person name="Liu W."/>
            <person name="Song Y."/>
            <person name="Salvetti E."/>
            <person name="Wrobel A."/>
            <person name="Rasinkangas P."/>
            <person name="Parkhill J."/>
            <person name="Rea M.C."/>
            <person name="O'Sullivan O."/>
            <person name="Ritari J."/>
            <person name="Douillard F.P."/>
            <person name="Paul Ross R."/>
            <person name="Yang R."/>
            <person name="Briner A.E."/>
            <person name="Felis G.E."/>
            <person name="de Vos W.M."/>
            <person name="Barrangou R."/>
            <person name="Klaenhammer T.R."/>
            <person name="Caufield P.W."/>
            <person name="Cui Y."/>
            <person name="Zhang H."/>
            <person name="O'Toole P.W."/>
        </authorList>
    </citation>
    <scope>NUCLEOTIDE SEQUENCE [LARGE SCALE GENOMIC DNA]</scope>
    <source>
        <strain evidence="2 3">DSM 17896</strain>
    </source>
</reference>
<evidence type="ECO:0000313" key="3">
    <source>
        <dbReference type="Proteomes" id="UP000050934"/>
    </source>
</evidence>
<dbReference type="RefSeq" id="WP_057740913.1">
    <property type="nucleotide sequence ID" value="NZ_JQBW01000009.1"/>
</dbReference>
<dbReference type="EMBL" id="JQBW01000009">
    <property type="protein sequence ID" value="KRN58741.1"/>
    <property type="molecule type" value="Genomic_DNA"/>
</dbReference>
<dbReference type="OrthoDB" id="2249663at2"/>
<dbReference type="Proteomes" id="UP000050934">
    <property type="component" value="Unassembled WGS sequence"/>
</dbReference>
<protein>
    <recommendedName>
        <fullName evidence="4">DUF308 domain-containing protein</fullName>
    </recommendedName>
</protein>
<dbReference type="AlphaFoldDB" id="A0A0R2I830"/>
<organism evidence="2 3">
    <name type="scientific">Limosilactobacillus secaliphilus</name>
    <dbReference type="NCBI Taxonomy" id="396268"/>
    <lineage>
        <taxon>Bacteria</taxon>
        <taxon>Bacillati</taxon>
        <taxon>Bacillota</taxon>
        <taxon>Bacilli</taxon>
        <taxon>Lactobacillales</taxon>
        <taxon>Lactobacillaceae</taxon>
        <taxon>Limosilactobacillus</taxon>
    </lineage>
</organism>
<name>A0A0R2I830_9LACO</name>
<evidence type="ECO:0008006" key="4">
    <source>
        <dbReference type="Google" id="ProtNLM"/>
    </source>
</evidence>